<protein>
    <submittedName>
        <fullName evidence="6">Tyrosine-type recombinase/integrase</fullName>
    </submittedName>
</protein>
<dbReference type="CDD" id="cd00397">
    <property type="entry name" value="DNA_BRE_C"/>
    <property type="match status" value="1"/>
</dbReference>
<sequence length="280" mass="31901">MNQQNAEICAKWETAMTAQNLSKNTIKERIRTVTAFGRDMEVNVLDATTDTILEWIARKPTAHTKWSYFRSLKAFYVWLHNMEIRIKNPLLNVPSPKCPKCKPRPVADAHIERVLSGHLHKRTRAMILLAAFAGLRIHEIAKIHGSDYDPETGQLTIIGKGQQMAIVPLHPALQEFFAGMPRNSWWFPSYKYPDDHLKSRSVGRTISDTFERHGITMTAHQLRHSFGTDLVANGVDIRIVQTLMRHESIQSTVIYVAVSDTQQRQALTTLTVPQPEKEQA</sequence>
<feature type="domain" description="Core-binding (CB)" evidence="5">
    <location>
        <begin position="3"/>
        <end position="80"/>
    </location>
</feature>
<dbReference type="PROSITE" id="PS51898">
    <property type="entry name" value="TYR_RECOMBINASE"/>
    <property type="match status" value="1"/>
</dbReference>
<dbReference type="InterPro" id="IPR013762">
    <property type="entry name" value="Integrase-like_cat_sf"/>
</dbReference>
<dbReference type="InterPro" id="IPR011010">
    <property type="entry name" value="DNA_brk_join_enz"/>
</dbReference>
<dbReference type="InterPro" id="IPR002104">
    <property type="entry name" value="Integrase_catalytic"/>
</dbReference>
<dbReference type="EMBL" id="JARBHI010000020">
    <property type="protein sequence ID" value="MDE1656991.1"/>
    <property type="molecule type" value="Genomic_DNA"/>
</dbReference>
<evidence type="ECO:0000313" key="6">
    <source>
        <dbReference type="EMBL" id="MDE1656991.1"/>
    </source>
</evidence>
<keyword evidence="2" id="KW-0233">DNA recombination</keyword>
<name>A0ABT5V838_9ACTO</name>
<accession>A0ABT5V838</accession>
<dbReference type="InterPro" id="IPR050090">
    <property type="entry name" value="Tyrosine_recombinase_XerCD"/>
</dbReference>
<proteinExistence type="predicted"/>
<feature type="domain" description="Tyr recombinase" evidence="4">
    <location>
        <begin position="101"/>
        <end position="268"/>
    </location>
</feature>
<keyword evidence="1 3" id="KW-0238">DNA-binding</keyword>
<comment type="caution">
    <text evidence="6">The sequence shown here is derived from an EMBL/GenBank/DDBJ whole genome shotgun (WGS) entry which is preliminary data.</text>
</comment>
<dbReference type="Gene3D" id="1.10.443.10">
    <property type="entry name" value="Intergrase catalytic core"/>
    <property type="match status" value="1"/>
</dbReference>
<keyword evidence="7" id="KW-1185">Reference proteome</keyword>
<evidence type="ECO:0000259" key="5">
    <source>
        <dbReference type="PROSITE" id="PS51900"/>
    </source>
</evidence>
<dbReference type="Proteomes" id="UP001219297">
    <property type="component" value="Unassembled WGS sequence"/>
</dbReference>
<gene>
    <name evidence="6" type="ORF">PWJ81_07905</name>
</gene>
<dbReference type="PANTHER" id="PTHR30349">
    <property type="entry name" value="PHAGE INTEGRASE-RELATED"/>
    <property type="match status" value="1"/>
</dbReference>
<dbReference type="SUPFAM" id="SSF56349">
    <property type="entry name" value="DNA breaking-rejoining enzymes"/>
    <property type="match status" value="1"/>
</dbReference>
<dbReference type="InterPro" id="IPR044068">
    <property type="entry name" value="CB"/>
</dbReference>
<dbReference type="PANTHER" id="PTHR30349:SF64">
    <property type="entry name" value="PROPHAGE INTEGRASE INTD-RELATED"/>
    <property type="match status" value="1"/>
</dbReference>
<reference evidence="6 7" key="1">
    <citation type="submission" date="2023-02" db="EMBL/GenBank/DDBJ databases">
        <title>Defining the Infant Male Urobiome and Moving Towards Mechanisms in Urobiome Research.</title>
        <authorList>
            <person name="Reasoner S."/>
            <person name="Flores V."/>
            <person name="Van Horn G."/>
            <person name="Morales G."/>
            <person name="Peard L."/>
            <person name="Abelson B."/>
            <person name="Manuel C."/>
            <person name="Lee J."/>
            <person name="Baker B."/>
            <person name="Williams T."/>
            <person name="Schmitz J."/>
            <person name="Clayton D."/>
            <person name="Hadjifrangiskou M."/>
        </authorList>
    </citation>
    <scope>NUCLEOTIDE SEQUENCE [LARGE SCALE GENOMIC DNA]</scope>
    <source>
        <strain evidence="6 7">AS1053</strain>
    </source>
</reference>
<organism evidence="6 7">
    <name type="scientific">Actinotignum sanguinis</name>
    <dbReference type="NCBI Taxonomy" id="1445614"/>
    <lineage>
        <taxon>Bacteria</taxon>
        <taxon>Bacillati</taxon>
        <taxon>Actinomycetota</taxon>
        <taxon>Actinomycetes</taxon>
        <taxon>Actinomycetales</taxon>
        <taxon>Actinomycetaceae</taxon>
        <taxon>Actinotignum</taxon>
    </lineage>
</organism>
<dbReference type="RefSeq" id="WP_274778642.1">
    <property type="nucleotide sequence ID" value="NZ_CAMXYX010000006.1"/>
</dbReference>
<evidence type="ECO:0000256" key="3">
    <source>
        <dbReference type="PROSITE-ProRule" id="PRU01248"/>
    </source>
</evidence>
<evidence type="ECO:0000259" key="4">
    <source>
        <dbReference type="PROSITE" id="PS51898"/>
    </source>
</evidence>
<evidence type="ECO:0000256" key="2">
    <source>
        <dbReference type="ARBA" id="ARBA00023172"/>
    </source>
</evidence>
<evidence type="ECO:0000256" key="1">
    <source>
        <dbReference type="ARBA" id="ARBA00023125"/>
    </source>
</evidence>
<dbReference type="Pfam" id="PF00589">
    <property type="entry name" value="Phage_integrase"/>
    <property type="match status" value="1"/>
</dbReference>
<evidence type="ECO:0000313" key="7">
    <source>
        <dbReference type="Proteomes" id="UP001219297"/>
    </source>
</evidence>
<dbReference type="PROSITE" id="PS51900">
    <property type="entry name" value="CB"/>
    <property type="match status" value="1"/>
</dbReference>